<dbReference type="SUPFAM" id="SSF57302">
    <property type="entry name" value="Snake toxin-like"/>
    <property type="match status" value="1"/>
</dbReference>
<sequence length="100" mass="10921">TLLTVPFAWAINCFTSATINGVHTEWQTPCGDAMKFCYTFDEQSSSYPVKSCGYSCTKVGEFDVPNMYGTITCCDIDYCNPASNTSFIMAIIIATLAALQ</sequence>
<feature type="domain" description="Snake toxin/toxin-like" evidence="1">
    <location>
        <begin position="13"/>
        <end position="80"/>
    </location>
</feature>
<dbReference type="Gene3D" id="2.10.60.10">
    <property type="entry name" value="CD59"/>
    <property type="match status" value="1"/>
</dbReference>
<feature type="non-terminal residue" evidence="2">
    <location>
        <position position="1"/>
    </location>
</feature>
<keyword evidence="3" id="KW-1185">Reference proteome</keyword>
<organism evidence="2 3">
    <name type="scientific">Pristionchus entomophagus</name>
    <dbReference type="NCBI Taxonomy" id="358040"/>
    <lineage>
        <taxon>Eukaryota</taxon>
        <taxon>Metazoa</taxon>
        <taxon>Ecdysozoa</taxon>
        <taxon>Nematoda</taxon>
        <taxon>Chromadorea</taxon>
        <taxon>Rhabditida</taxon>
        <taxon>Rhabditina</taxon>
        <taxon>Diplogasteromorpha</taxon>
        <taxon>Diplogasteroidea</taxon>
        <taxon>Neodiplogasteridae</taxon>
        <taxon>Pristionchus</taxon>
    </lineage>
</organism>
<gene>
    <name evidence="2" type="ORF">PENTCL1PPCAC_24405</name>
</gene>
<reference evidence="2" key="1">
    <citation type="submission" date="2023-10" db="EMBL/GenBank/DDBJ databases">
        <title>Genome assembly of Pristionchus species.</title>
        <authorList>
            <person name="Yoshida K."/>
            <person name="Sommer R.J."/>
        </authorList>
    </citation>
    <scope>NUCLEOTIDE SEQUENCE</scope>
    <source>
        <strain evidence="2">RS0144</strain>
    </source>
</reference>
<dbReference type="Proteomes" id="UP001432027">
    <property type="component" value="Unassembled WGS sequence"/>
</dbReference>
<dbReference type="AlphaFoldDB" id="A0AAV5U5R9"/>
<dbReference type="InterPro" id="IPR045860">
    <property type="entry name" value="Snake_toxin-like_sf"/>
</dbReference>
<comment type="caution">
    <text evidence="2">The sequence shown here is derived from an EMBL/GenBank/DDBJ whole genome shotgun (WGS) entry which is preliminary data.</text>
</comment>
<evidence type="ECO:0000313" key="3">
    <source>
        <dbReference type="Proteomes" id="UP001432027"/>
    </source>
</evidence>
<name>A0AAV5U5R9_9BILA</name>
<protein>
    <recommendedName>
        <fullName evidence="1">Snake toxin/toxin-like domain-containing protein</fullName>
    </recommendedName>
</protein>
<proteinExistence type="predicted"/>
<dbReference type="InterPro" id="IPR035076">
    <property type="entry name" value="Toxin/TOLIP"/>
</dbReference>
<accession>A0AAV5U5R9</accession>
<dbReference type="Pfam" id="PF00087">
    <property type="entry name" value="Toxin_TOLIP"/>
    <property type="match status" value="1"/>
</dbReference>
<evidence type="ECO:0000313" key="2">
    <source>
        <dbReference type="EMBL" id="GMT02231.1"/>
    </source>
</evidence>
<dbReference type="EMBL" id="BTSX01000005">
    <property type="protein sequence ID" value="GMT02231.1"/>
    <property type="molecule type" value="Genomic_DNA"/>
</dbReference>
<evidence type="ECO:0000259" key="1">
    <source>
        <dbReference type="Pfam" id="PF00087"/>
    </source>
</evidence>